<feature type="transmembrane region" description="Helical" evidence="2">
    <location>
        <begin position="55"/>
        <end position="73"/>
    </location>
</feature>
<organism evidence="3 4">
    <name type="scientific">Porphyridium purpureum</name>
    <name type="common">Red alga</name>
    <name type="synonym">Porphyridium cruentum</name>
    <dbReference type="NCBI Taxonomy" id="35688"/>
    <lineage>
        <taxon>Eukaryota</taxon>
        <taxon>Rhodophyta</taxon>
        <taxon>Bangiophyceae</taxon>
        <taxon>Porphyridiales</taxon>
        <taxon>Porphyridiaceae</taxon>
        <taxon>Porphyridium</taxon>
    </lineage>
</organism>
<keyword evidence="2" id="KW-0812">Transmembrane</keyword>
<dbReference type="EMBL" id="VRMN01000001">
    <property type="protein sequence ID" value="KAA8497941.1"/>
    <property type="molecule type" value="Genomic_DNA"/>
</dbReference>
<sequence length="123" mass="13283">MEQTSQPSTSGNPVLGVLEPGIAARTHAGLRAVLVLLNVVLFGLSAAGFNWPHSPLMFLLSMGLTASYFWFMYELAKGTNSSQTEHQADPQVSQETKPSTTSDIGSMLTIYPQSSAEDKDKHL</sequence>
<keyword evidence="2" id="KW-1133">Transmembrane helix</keyword>
<proteinExistence type="predicted"/>
<dbReference type="AlphaFoldDB" id="A0A5J4Z276"/>
<evidence type="ECO:0000313" key="3">
    <source>
        <dbReference type="EMBL" id="KAA8497941.1"/>
    </source>
</evidence>
<feature type="region of interest" description="Disordered" evidence="1">
    <location>
        <begin position="81"/>
        <end position="123"/>
    </location>
</feature>
<keyword evidence="4" id="KW-1185">Reference proteome</keyword>
<feature type="transmembrane region" description="Helical" evidence="2">
    <location>
        <begin position="28"/>
        <end position="49"/>
    </location>
</feature>
<gene>
    <name evidence="3" type="ORF">FVE85_5526</name>
</gene>
<dbReference type="Proteomes" id="UP000324585">
    <property type="component" value="Unassembled WGS sequence"/>
</dbReference>
<name>A0A5J4Z276_PORPP</name>
<feature type="compositionally biased region" description="Polar residues" evidence="1">
    <location>
        <begin position="81"/>
        <end position="104"/>
    </location>
</feature>
<protein>
    <submittedName>
        <fullName evidence="3">Uncharacterized protein</fullName>
    </submittedName>
</protein>
<evidence type="ECO:0000313" key="4">
    <source>
        <dbReference type="Proteomes" id="UP000324585"/>
    </source>
</evidence>
<evidence type="ECO:0000256" key="1">
    <source>
        <dbReference type="SAM" id="MobiDB-lite"/>
    </source>
</evidence>
<accession>A0A5J4Z276</accession>
<evidence type="ECO:0000256" key="2">
    <source>
        <dbReference type="SAM" id="Phobius"/>
    </source>
</evidence>
<comment type="caution">
    <text evidence="3">The sequence shown here is derived from an EMBL/GenBank/DDBJ whole genome shotgun (WGS) entry which is preliminary data.</text>
</comment>
<dbReference type="OrthoDB" id="5543at2759"/>
<keyword evidence="2" id="KW-0472">Membrane</keyword>
<reference evidence="4" key="1">
    <citation type="journal article" date="2019" name="Nat. Commun.">
        <title>Expansion of phycobilisome linker gene families in mesophilic red algae.</title>
        <authorList>
            <person name="Lee J."/>
            <person name="Kim D."/>
            <person name="Bhattacharya D."/>
            <person name="Yoon H.S."/>
        </authorList>
    </citation>
    <scope>NUCLEOTIDE SEQUENCE [LARGE SCALE GENOMIC DNA]</scope>
    <source>
        <strain evidence="4">CCMP 1328</strain>
    </source>
</reference>